<reference evidence="3 4" key="1">
    <citation type="journal article" date="2012" name="Stand. Genomic Sci.">
        <title>Genome sequence of the orange-pigmented seawater bacterium Owenweeksia hongkongensis type strain (UST20020801(T)).</title>
        <authorList>
            <person name="Riedel T."/>
            <person name="Held B."/>
            <person name="Nolan M."/>
            <person name="Lucas S."/>
            <person name="Lapidus A."/>
            <person name="Tice H."/>
            <person name="Del Rio T.G."/>
            <person name="Cheng J.F."/>
            <person name="Han C."/>
            <person name="Tapia R."/>
            <person name="Goodwin L.A."/>
            <person name="Pitluck S."/>
            <person name="Liolios K."/>
            <person name="Mavromatis K."/>
            <person name="Pagani I."/>
            <person name="Ivanova N."/>
            <person name="Mikhailova N."/>
            <person name="Pati A."/>
            <person name="Chen A."/>
            <person name="Palaniappan K."/>
            <person name="Rohde M."/>
            <person name="Tindall B.J."/>
            <person name="Detter J.C."/>
            <person name="Goker M."/>
            <person name="Woyke T."/>
            <person name="Bristow J."/>
            <person name="Eisen J.A."/>
            <person name="Markowitz V."/>
            <person name="Hugenholtz P."/>
            <person name="Klenk H.P."/>
            <person name="Kyrpides N.C."/>
        </authorList>
    </citation>
    <scope>NUCLEOTIDE SEQUENCE</scope>
    <source>
        <strain evidence="4">DSM 17368 / JCM 12287 / NRRL B-23963</strain>
    </source>
</reference>
<dbReference type="AlphaFoldDB" id="G8R1Q8"/>
<dbReference type="EMBL" id="CP003156">
    <property type="protein sequence ID" value="AEV32834.1"/>
    <property type="molecule type" value="Genomic_DNA"/>
</dbReference>
<dbReference type="Proteomes" id="UP000005631">
    <property type="component" value="Chromosome"/>
</dbReference>
<gene>
    <name evidence="3" type="ordered locus">Oweho_1855</name>
</gene>
<evidence type="ECO:0000313" key="3">
    <source>
        <dbReference type="EMBL" id="AEV32834.1"/>
    </source>
</evidence>
<dbReference type="InterPro" id="IPR012878">
    <property type="entry name" value="Beta-AFase-like_GH127_cat"/>
</dbReference>
<dbReference type="PANTHER" id="PTHR42899">
    <property type="entry name" value="SPERMATOGENESIS-ASSOCIATED PROTEIN 20"/>
    <property type="match status" value="1"/>
</dbReference>
<feature type="domain" description="Non-reducing end beta-L-arabinofuranosidase-like GH127 catalytic" evidence="2">
    <location>
        <begin position="418"/>
        <end position="575"/>
    </location>
</feature>
<dbReference type="CDD" id="cd02955">
    <property type="entry name" value="SSP411"/>
    <property type="match status" value="1"/>
</dbReference>
<dbReference type="InterPro" id="IPR004879">
    <property type="entry name" value="Ssp411-like_TRX"/>
</dbReference>
<protein>
    <submittedName>
        <fullName evidence="3">Thioredoxin domain-containing protein</fullName>
    </submittedName>
</protein>
<dbReference type="eggNOG" id="COG1331">
    <property type="taxonomic scope" value="Bacteria"/>
</dbReference>
<dbReference type="SUPFAM" id="SSF52833">
    <property type="entry name" value="Thioredoxin-like"/>
    <property type="match status" value="1"/>
</dbReference>
<evidence type="ECO:0000259" key="1">
    <source>
        <dbReference type="Pfam" id="PF03190"/>
    </source>
</evidence>
<feature type="domain" description="Spermatogenesis-associated protein 20-like TRX" evidence="1">
    <location>
        <begin position="18"/>
        <end position="171"/>
    </location>
</feature>
<organism evidence="3 4">
    <name type="scientific">Owenweeksia hongkongensis (strain DSM 17368 / CIP 108786 / JCM 12287 / NRRL B-23963 / UST20020801)</name>
    <dbReference type="NCBI Taxonomy" id="926562"/>
    <lineage>
        <taxon>Bacteria</taxon>
        <taxon>Pseudomonadati</taxon>
        <taxon>Bacteroidota</taxon>
        <taxon>Flavobacteriia</taxon>
        <taxon>Flavobacteriales</taxon>
        <taxon>Owenweeksiaceae</taxon>
        <taxon>Owenweeksia</taxon>
    </lineage>
</organism>
<dbReference type="Gene3D" id="3.40.30.10">
    <property type="entry name" value="Glutaredoxin"/>
    <property type="match status" value="1"/>
</dbReference>
<dbReference type="SUPFAM" id="SSF48208">
    <property type="entry name" value="Six-hairpin glycosidases"/>
    <property type="match status" value="1"/>
</dbReference>
<dbReference type="KEGG" id="oho:Oweho_1855"/>
<name>G8R1Q8_OWEHD</name>
<dbReference type="InterPro" id="IPR008928">
    <property type="entry name" value="6-hairpin_glycosidase_sf"/>
</dbReference>
<sequence length="675" mass="77314">MSGCKGPDAQQKSLKMNTNQLINETSPYLLQHAHNPVDWNPWGEDAFAKAEKENKLVIVSIGYSACHWCHVMEHQSFEDSAAAALMNEHFISIKVDREERPDVDQVYMTAVQLMTGRGGWPLNVITLPDGRPIWGGTYFPKDGWMQSLQSIVEVYHDDPEKVLEYAEKLTEGVVQSELVSPNETPGDYSKEEIDLLFKNWSKNFDKKEGGSAGAPKFPMPVGYEFLLEYGSLTGNEEAMQQLNLTLRKMAFGGIYDQVGGGFSRYSVDDEWKVPHFEKMLYDNGQLVSLYSRAYQKTKNPLYKSIVIQTIEWLERDMLGPDGEFYSALDADSEGEEGKYYVWPEVELKEIIGDSDWEDFTNYFDLKKGKWEGRIVLMRSDDSENTDSAKVKAWEQELLKVRENRVPPGLDDKSLTSWNALMITGLVDAYKAFGDSHYLDLAKKNGEWLLKNQVRKDESLFHSYKKGKSSIDGLIEDYTFAVQGFLDLYEATFDVKYLEQANAWMKYAKANFEDEGTGLFFTRSKNAKQLIAKSMEVHDNVIPAANSVMAHNLFHLYHLTGNESYLAQSEKMLAQMDKVRLVTYPESFSNWARLLLNFKYPFYEVAIVGNEADEKYMEWQKQFVPNVLIQGSWKESDLPLLENRFVKGSTMIYVCENRVCQLPVEEVSKALDLLLK</sequence>
<dbReference type="HOGENOM" id="CLU_014051_4_1_10"/>
<dbReference type="Gene3D" id="1.50.10.20">
    <property type="match status" value="2"/>
</dbReference>
<evidence type="ECO:0000313" key="4">
    <source>
        <dbReference type="Proteomes" id="UP000005631"/>
    </source>
</evidence>
<proteinExistence type="predicted"/>
<dbReference type="PANTHER" id="PTHR42899:SF1">
    <property type="entry name" value="SPERMATOGENESIS-ASSOCIATED PROTEIN 20"/>
    <property type="match status" value="1"/>
</dbReference>
<dbReference type="InterPro" id="IPR036249">
    <property type="entry name" value="Thioredoxin-like_sf"/>
</dbReference>
<dbReference type="PIRSF" id="PIRSF006402">
    <property type="entry name" value="UCP006402_thioredoxin"/>
    <property type="match status" value="1"/>
</dbReference>
<dbReference type="PATRIC" id="fig|926562.3.peg.1859"/>
<dbReference type="Pfam" id="PF07944">
    <property type="entry name" value="Beta-AFase-like_GH127_cat"/>
    <property type="match status" value="1"/>
</dbReference>
<dbReference type="GO" id="GO:0005975">
    <property type="term" value="P:carbohydrate metabolic process"/>
    <property type="evidence" value="ECO:0007669"/>
    <property type="project" value="InterPro"/>
</dbReference>
<evidence type="ECO:0000259" key="2">
    <source>
        <dbReference type="Pfam" id="PF07944"/>
    </source>
</evidence>
<dbReference type="Pfam" id="PF03190">
    <property type="entry name" value="Thioredox_DsbH"/>
    <property type="match status" value="1"/>
</dbReference>
<dbReference type="STRING" id="926562.Oweho_1855"/>
<accession>G8R1Q8</accession>
<keyword evidence="4" id="KW-1185">Reference proteome</keyword>
<dbReference type="InterPro" id="IPR024705">
    <property type="entry name" value="Ssp411"/>
</dbReference>